<evidence type="ECO:0000313" key="1">
    <source>
        <dbReference type="EMBL" id="KAL0637527.1"/>
    </source>
</evidence>
<evidence type="ECO:0000313" key="2">
    <source>
        <dbReference type="Proteomes" id="UP001447188"/>
    </source>
</evidence>
<organism evidence="1 2">
    <name type="scientific">Discina gigas</name>
    <dbReference type="NCBI Taxonomy" id="1032678"/>
    <lineage>
        <taxon>Eukaryota</taxon>
        <taxon>Fungi</taxon>
        <taxon>Dikarya</taxon>
        <taxon>Ascomycota</taxon>
        <taxon>Pezizomycotina</taxon>
        <taxon>Pezizomycetes</taxon>
        <taxon>Pezizales</taxon>
        <taxon>Discinaceae</taxon>
        <taxon>Discina</taxon>
    </lineage>
</organism>
<sequence>MALWRSWKLLTPQTRILIGGGVIVYAIGMECLSDVAERKLDLVPTDDDVKRLGNVIPRIRVVERKQGSEEDR</sequence>
<protein>
    <submittedName>
        <fullName evidence="1">Uncharacterized protein</fullName>
    </submittedName>
</protein>
<keyword evidence="2" id="KW-1185">Reference proteome</keyword>
<accession>A0ABR3GP71</accession>
<name>A0ABR3GP71_9PEZI</name>
<proteinExistence type="predicted"/>
<dbReference type="EMBL" id="JBBBZM010000033">
    <property type="protein sequence ID" value="KAL0637527.1"/>
    <property type="molecule type" value="Genomic_DNA"/>
</dbReference>
<reference evidence="1 2" key="1">
    <citation type="submission" date="2024-02" db="EMBL/GenBank/DDBJ databases">
        <title>Discinaceae phylogenomics.</title>
        <authorList>
            <person name="Dirks A.C."/>
            <person name="James T.Y."/>
        </authorList>
    </citation>
    <scope>NUCLEOTIDE SEQUENCE [LARGE SCALE GENOMIC DNA]</scope>
    <source>
        <strain evidence="1 2">ACD0624</strain>
    </source>
</reference>
<dbReference type="Proteomes" id="UP001447188">
    <property type="component" value="Unassembled WGS sequence"/>
</dbReference>
<gene>
    <name evidence="1" type="ORF">Q9L58_003416</name>
</gene>
<comment type="caution">
    <text evidence="1">The sequence shown here is derived from an EMBL/GenBank/DDBJ whole genome shotgun (WGS) entry which is preliminary data.</text>
</comment>